<dbReference type="SUPFAM" id="SSF51430">
    <property type="entry name" value="NAD(P)-linked oxidoreductase"/>
    <property type="match status" value="1"/>
</dbReference>
<feature type="transmembrane region" description="Helical" evidence="1">
    <location>
        <begin position="12"/>
        <end position="30"/>
    </location>
</feature>
<dbReference type="InterPro" id="IPR018170">
    <property type="entry name" value="Aldo/ket_reductase_CS"/>
</dbReference>
<feature type="domain" description="NADP-dependent oxidoreductase" evidence="2">
    <location>
        <begin position="85"/>
        <end position="346"/>
    </location>
</feature>
<keyword evidence="1" id="KW-0472">Membrane</keyword>
<gene>
    <name evidence="3" type="ORF">APHIGO_LOCUS1170</name>
</gene>
<dbReference type="InterPro" id="IPR020471">
    <property type="entry name" value="AKR"/>
</dbReference>
<dbReference type="PANTHER" id="PTHR11732">
    <property type="entry name" value="ALDO/KETO REDUCTASE"/>
    <property type="match status" value="1"/>
</dbReference>
<dbReference type="AlphaFoldDB" id="A0A9P0INY9"/>
<dbReference type="PROSITE" id="PS00062">
    <property type="entry name" value="ALDOKETO_REDUCTASE_2"/>
    <property type="match status" value="1"/>
</dbReference>
<accession>A0A9P0INY9</accession>
<feature type="transmembrane region" description="Helical" evidence="1">
    <location>
        <begin position="59"/>
        <end position="78"/>
    </location>
</feature>
<evidence type="ECO:0000313" key="3">
    <source>
        <dbReference type="EMBL" id="CAH1710372.1"/>
    </source>
</evidence>
<dbReference type="Pfam" id="PF00248">
    <property type="entry name" value="Aldo_ket_red"/>
    <property type="match status" value="1"/>
</dbReference>
<reference evidence="3" key="1">
    <citation type="submission" date="2022-02" db="EMBL/GenBank/DDBJ databases">
        <authorList>
            <person name="King R."/>
        </authorList>
    </citation>
    <scope>NUCLEOTIDE SEQUENCE</scope>
</reference>
<dbReference type="Gene3D" id="3.20.20.100">
    <property type="entry name" value="NADP-dependent oxidoreductase domain"/>
    <property type="match status" value="1"/>
</dbReference>
<dbReference type="InterPro" id="IPR036812">
    <property type="entry name" value="NAD(P)_OxRdtase_dom_sf"/>
</dbReference>
<keyword evidence="1" id="KW-0812">Transmembrane</keyword>
<organism evidence="3 4">
    <name type="scientific">Aphis gossypii</name>
    <name type="common">Cotton aphid</name>
    <dbReference type="NCBI Taxonomy" id="80765"/>
    <lineage>
        <taxon>Eukaryota</taxon>
        <taxon>Metazoa</taxon>
        <taxon>Ecdysozoa</taxon>
        <taxon>Arthropoda</taxon>
        <taxon>Hexapoda</taxon>
        <taxon>Insecta</taxon>
        <taxon>Pterygota</taxon>
        <taxon>Neoptera</taxon>
        <taxon>Paraneoptera</taxon>
        <taxon>Hemiptera</taxon>
        <taxon>Sternorrhyncha</taxon>
        <taxon>Aphidomorpha</taxon>
        <taxon>Aphidoidea</taxon>
        <taxon>Aphididae</taxon>
        <taxon>Aphidini</taxon>
        <taxon>Aphis</taxon>
        <taxon>Aphis</taxon>
    </lineage>
</organism>
<name>A0A9P0INY9_APHGO</name>
<dbReference type="EMBL" id="OU899034">
    <property type="protein sequence ID" value="CAH1710372.1"/>
    <property type="molecule type" value="Genomic_DNA"/>
</dbReference>
<evidence type="ECO:0000259" key="2">
    <source>
        <dbReference type="Pfam" id="PF00248"/>
    </source>
</evidence>
<reference evidence="3" key="2">
    <citation type="submission" date="2022-10" db="EMBL/GenBank/DDBJ databases">
        <authorList>
            <consortium name="ENA_rothamsted_submissions"/>
            <consortium name="culmorum"/>
            <person name="King R."/>
        </authorList>
    </citation>
    <scope>NUCLEOTIDE SEQUENCE</scope>
</reference>
<sequence length="373" mass="43252">MYITAVAVWSDSSSNMVIIAIIVIILKLYYSNNIELISPIHDKNDRTFPEKKRNNQSKFLFRNLFVLRSQSFTVMYIATGLELEKSLNIALETGYRFIDTAIGYNNEPIIGKVLNEWISAGKVTRDELFILTKLPCYGNRPEDVDKFIKQSLHDLQLDYIDMYLVHLPIGLFKNGKSEYSEMELDKSTDHLKIWKKMEEQVHNGRTKSIGLSNFNIKQTQRIIDNCKIRPDSLQNENHLYFQSPDVVEFCKHNGIILISYSSLGMKAFREAAGLSWNNKQLPEMLENDVLVKIAKKHSKTPAQVLLRFINQKGISVIPKSTCPRRIMENFQIFDFKLNTEDMDALRNQDDGEAGRIVRFQMIKNIEDHPEYPF</sequence>
<dbReference type="PRINTS" id="PR00069">
    <property type="entry name" value="ALDKETRDTASE"/>
</dbReference>
<dbReference type="Proteomes" id="UP001154329">
    <property type="component" value="Chromosome 1"/>
</dbReference>
<dbReference type="InterPro" id="IPR023210">
    <property type="entry name" value="NADP_OxRdtase_dom"/>
</dbReference>
<dbReference type="GO" id="GO:0016491">
    <property type="term" value="F:oxidoreductase activity"/>
    <property type="evidence" value="ECO:0007669"/>
    <property type="project" value="InterPro"/>
</dbReference>
<keyword evidence="4" id="KW-1185">Reference proteome</keyword>
<dbReference type="OrthoDB" id="416253at2759"/>
<proteinExistence type="predicted"/>
<evidence type="ECO:0000256" key="1">
    <source>
        <dbReference type="SAM" id="Phobius"/>
    </source>
</evidence>
<protein>
    <recommendedName>
        <fullName evidence="2">NADP-dependent oxidoreductase domain-containing protein</fullName>
    </recommendedName>
</protein>
<evidence type="ECO:0000313" key="4">
    <source>
        <dbReference type="Proteomes" id="UP001154329"/>
    </source>
</evidence>
<dbReference type="PROSITE" id="PS00063">
    <property type="entry name" value="ALDOKETO_REDUCTASE_3"/>
    <property type="match status" value="1"/>
</dbReference>
<keyword evidence="1" id="KW-1133">Transmembrane helix</keyword>